<dbReference type="InterPro" id="IPR026341">
    <property type="entry name" value="T9SS_type_B"/>
</dbReference>
<evidence type="ECO:0000259" key="2">
    <source>
        <dbReference type="Pfam" id="PF01345"/>
    </source>
</evidence>
<feature type="compositionally biased region" description="Acidic residues" evidence="1">
    <location>
        <begin position="1"/>
        <end position="15"/>
    </location>
</feature>
<feature type="non-terminal residue" evidence="4">
    <location>
        <position position="1"/>
    </location>
</feature>
<proteinExistence type="predicted"/>
<dbReference type="Proteomes" id="UP000248882">
    <property type="component" value="Unassembled WGS sequence"/>
</dbReference>
<dbReference type="AlphaFoldDB" id="A0A2W7RCT2"/>
<feature type="domain" description="DUF7507" evidence="3">
    <location>
        <begin position="39"/>
        <end position="135"/>
    </location>
</feature>
<dbReference type="NCBIfam" id="TIGR01451">
    <property type="entry name" value="B_ant_repeat"/>
    <property type="match status" value="4"/>
</dbReference>
<dbReference type="RefSeq" id="WP_158531203.1">
    <property type="nucleotide sequence ID" value="NZ_QKZT01000019.1"/>
</dbReference>
<dbReference type="InterPro" id="IPR001434">
    <property type="entry name" value="OmcB-like_DUF11"/>
</dbReference>
<accession>A0A2W7RCT2</accession>
<feature type="domain" description="DUF7507" evidence="3">
    <location>
        <begin position="147"/>
        <end position="243"/>
    </location>
</feature>
<evidence type="ECO:0000313" key="5">
    <source>
        <dbReference type="Proteomes" id="UP000248882"/>
    </source>
</evidence>
<evidence type="ECO:0000256" key="1">
    <source>
        <dbReference type="SAM" id="MobiDB-lite"/>
    </source>
</evidence>
<feature type="domain" description="DUF11" evidence="2">
    <location>
        <begin position="473"/>
        <end position="590"/>
    </location>
</feature>
<keyword evidence="5" id="KW-1185">Reference proteome</keyword>
<dbReference type="InterPro" id="IPR047589">
    <property type="entry name" value="DUF11_rpt"/>
</dbReference>
<dbReference type="InterPro" id="IPR051172">
    <property type="entry name" value="Chlamydia_OmcB"/>
</dbReference>
<dbReference type="PANTHER" id="PTHR34819">
    <property type="entry name" value="LARGE CYSTEINE-RICH PERIPLASMIC PROTEIN OMCB"/>
    <property type="match status" value="1"/>
</dbReference>
<evidence type="ECO:0000259" key="3">
    <source>
        <dbReference type="Pfam" id="PF24346"/>
    </source>
</evidence>
<sequence>GNPNDPSDDVTDESSDPTPVTEPSDPDCTTCTETEIPQNPMIQIVKSDNAASVDEVGDVITYTLTITNTGNVTLSSVMVNDPLTELAENVGALIPGQSTELSTEYVITQDDLDNGSVLNKALTTGDSPNGEDPSDEDEVTTEVIQSASITIEKVADKEFVQDVDEVITYTLTVQNTGNVTLTNVIVDDPLTGFSSTIESLATGASQVFTTTYTVTLEVLQDENEVYNKATVVANSPEDGTVKDDDDASVEIFYTPPSPAADPAILIDKVADKQSVSTAGEVITYTLTVSNDGGYDLINVVVKDPLTGFETTIASLPEFGVETFTTTYTVTAEDIAANDPIVNVATATTDNPVDPDNPLEDKDEFTVDVDAEIIANDDDYGTHFISFGGLLGNILDNDLLGGVRPDPADVDFEFTDLDGIVGLMIDENGELSLIPGVNEAREYTLKYTLREVAYPDNQDDAVVFIALVNDEVNLNITKTSFEKEIFVGDEFEYEIVLSNIGGTLATNVIVSDDLPNNVIYLSSEVTDNSSNADVTVAVTGSRLTWTIPSLDADATVTFRVKVEAQTAGAITNIVLVDSEEEDTDESDNQANDVNTIKPFHIPNVITPNNDGDNDSFEIEGISIFVSTDITIFNRFGDHVLEQKNYKNDWDAPGQTAGTYFYVLKATDKNGQEHEYKGWIQVIKD</sequence>
<gene>
    <name evidence="4" type="ORF">LV85_03625</name>
</gene>
<dbReference type="EMBL" id="QKZT01000019">
    <property type="protein sequence ID" value="PZX48555.1"/>
    <property type="molecule type" value="Genomic_DNA"/>
</dbReference>
<dbReference type="Gene3D" id="2.60.40.740">
    <property type="match status" value="1"/>
</dbReference>
<reference evidence="4 5" key="1">
    <citation type="submission" date="2018-06" db="EMBL/GenBank/DDBJ databases">
        <title>Genomic Encyclopedia of Archaeal and Bacterial Type Strains, Phase II (KMG-II): from individual species to whole genera.</title>
        <authorList>
            <person name="Goeker M."/>
        </authorList>
    </citation>
    <scope>NUCLEOTIDE SEQUENCE [LARGE SCALE GENOMIC DNA]</scope>
    <source>
        <strain evidence="4 5">DSM 19830</strain>
    </source>
</reference>
<dbReference type="Pfam" id="PF24346">
    <property type="entry name" value="DUF7507"/>
    <property type="match status" value="3"/>
</dbReference>
<feature type="domain" description="DUF7507" evidence="3">
    <location>
        <begin position="262"/>
        <end position="353"/>
    </location>
</feature>
<name>A0A2W7RCT2_9BACT</name>
<feature type="region of interest" description="Disordered" evidence="1">
    <location>
        <begin position="117"/>
        <end position="138"/>
    </location>
</feature>
<protein>
    <submittedName>
        <fullName evidence="4">Putative repeat protein (TIGR01451 family)/gliding motility-associated-like protein</fullName>
    </submittedName>
</protein>
<dbReference type="InterPro" id="IPR055354">
    <property type="entry name" value="DUF7507"/>
</dbReference>
<comment type="caution">
    <text evidence="4">The sequence shown here is derived from an EMBL/GenBank/DDBJ whole genome shotgun (WGS) entry which is preliminary data.</text>
</comment>
<organism evidence="4 5">
    <name type="scientific">Algoriphagus chordae</name>
    <dbReference type="NCBI Taxonomy" id="237019"/>
    <lineage>
        <taxon>Bacteria</taxon>
        <taxon>Pseudomonadati</taxon>
        <taxon>Bacteroidota</taxon>
        <taxon>Cytophagia</taxon>
        <taxon>Cytophagales</taxon>
        <taxon>Cyclobacteriaceae</taxon>
        <taxon>Algoriphagus</taxon>
    </lineage>
</organism>
<dbReference type="OrthoDB" id="904955at2"/>
<feature type="region of interest" description="Disordered" evidence="1">
    <location>
        <begin position="1"/>
        <end position="29"/>
    </location>
</feature>
<dbReference type="Pfam" id="PF13585">
    <property type="entry name" value="CHU_C"/>
    <property type="match status" value="1"/>
</dbReference>
<evidence type="ECO:0000313" key="4">
    <source>
        <dbReference type="EMBL" id="PZX48555.1"/>
    </source>
</evidence>
<dbReference type="NCBIfam" id="TIGR04131">
    <property type="entry name" value="Bac_Flav_CTERM"/>
    <property type="match status" value="1"/>
</dbReference>
<dbReference type="Pfam" id="PF01345">
    <property type="entry name" value="DUF11"/>
    <property type="match status" value="1"/>
</dbReference>
<dbReference type="PANTHER" id="PTHR34819:SF5">
    <property type="entry name" value="CONSERVED REPEAT DOMAIN PROTEIN"/>
    <property type="match status" value="1"/>
</dbReference>